<dbReference type="GO" id="GO:0003723">
    <property type="term" value="F:RNA binding"/>
    <property type="evidence" value="ECO:0007669"/>
    <property type="project" value="InterPro"/>
</dbReference>
<dbReference type="Gramene" id="GBG75029">
    <property type="protein sequence ID" value="GBG75029"/>
    <property type="gene ID" value="CBR_g19543"/>
</dbReference>
<evidence type="ECO:0000313" key="7">
    <source>
        <dbReference type="Proteomes" id="UP000265515"/>
    </source>
</evidence>
<feature type="compositionally biased region" description="Low complexity" evidence="3">
    <location>
        <begin position="916"/>
        <end position="926"/>
    </location>
</feature>
<feature type="compositionally biased region" description="Basic and acidic residues" evidence="3">
    <location>
        <begin position="746"/>
        <end position="774"/>
    </location>
</feature>
<feature type="region of interest" description="Disordered" evidence="3">
    <location>
        <begin position="674"/>
        <end position="774"/>
    </location>
</feature>
<comment type="caution">
    <text evidence="6">The sequence shown here is derived from an EMBL/GenBank/DDBJ whole genome shotgun (WGS) entry which is preliminary data.</text>
</comment>
<dbReference type="STRING" id="69332.A0A388KY95"/>
<dbReference type="Pfam" id="PF23469">
    <property type="entry name" value="KH_12"/>
    <property type="match status" value="1"/>
</dbReference>
<feature type="region of interest" description="Disordered" evidence="3">
    <location>
        <begin position="535"/>
        <end position="560"/>
    </location>
</feature>
<feature type="domain" description="KHDC4/BBP-like KH-domain type I" evidence="4">
    <location>
        <begin position="271"/>
        <end position="346"/>
    </location>
</feature>
<organism evidence="6 7">
    <name type="scientific">Chara braunii</name>
    <name type="common">Braun's stonewort</name>
    <dbReference type="NCBI Taxonomy" id="69332"/>
    <lineage>
        <taxon>Eukaryota</taxon>
        <taxon>Viridiplantae</taxon>
        <taxon>Streptophyta</taxon>
        <taxon>Charophyceae</taxon>
        <taxon>Charales</taxon>
        <taxon>Characeae</taxon>
        <taxon>Chara</taxon>
    </lineage>
</organism>
<feature type="region of interest" description="Disordered" evidence="3">
    <location>
        <begin position="792"/>
        <end position="813"/>
    </location>
</feature>
<keyword evidence="7" id="KW-1185">Reference proteome</keyword>
<dbReference type="GO" id="GO:0005634">
    <property type="term" value="C:nucleus"/>
    <property type="evidence" value="ECO:0007669"/>
    <property type="project" value="InterPro"/>
</dbReference>
<reference evidence="6 7" key="1">
    <citation type="journal article" date="2018" name="Cell">
        <title>The Chara Genome: Secondary Complexity and Implications for Plant Terrestrialization.</title>
        <authorList>
            <person name="Nishiyama T."/>
            <person name="Sakayama H."/>
            <person name="Vries J.D."/>
            <person name="Buschmann H."/>
            <person name="Saint-Marcoux D."/>
            <person name="Ullrich K.K."/>
            <person name="Haas F.B."/>
            <person name="Vanderstraeten L."/>
            <person name="Becker D."/>
            <person name="Lang D."/>
            <person name="Vosolsobe S."/>
            <person name="Rombauts S."/>
            <person name="Wilhelmsson P.K.I."/>
            <person name="Janitza P."/>
            <person name="Kern R."/>
            <person name="Heyl A."/>
            <person name="Rumpler F."/>
            <person name="Villalobos L.I.A.C."/>
            <person name="Clay J.M."/>
            <person name="Skokan R."/>
            <person name="Toyoda A."/>
            <person name="Suzuki Y."/>
            <person name="Kagoshima H."/>
            <person name="Schijlen E."/>
            <person name="Tajeshwar N."/>
            <person name="Catarino B."/>
            <person name="Hetherington A.J."/>
            <person name="Saltykova A."/>
            <person name="Bonnot C."/>
            <person name="Breuninger H."/>
            <person name="Symeonidi A."/>
            <person name="Radhakrishnan G.V."/>
            <person name="Van Nieuwerburgh F."/>
            <person name="Deforce D."/>
            <person name="Chang C."/>
            <person name="Karol K.G."/>
            <person name="Hedrich R."/>
            <person name="Ulvskov P."/>
            <person name="Glockner G."/>
            <person name="Delwiche C.F."/>
            <person name="Petrasek J."/>
            <person name="Van de Peer Y."/>
            <person name="Friml J."/>
            <person name="Beilby M."/>
            <person name="Dolan L."/>
            <person name="Kohara Y."/>
            <person name="Sugano S."/>
            <person name="Fujiyama A."/>
            <person name="Delaux P.-M."/>
            <person name="Quint M."/>
            <person name="TheiBen G."/>
            <person name="Hagemann M."/>
            <person name="Harholt J."/>
            <person name="Dunand C."/>
            <person name="Zachgo S."/>
            <person name="Langdale J."/>
            <person name="Maumus F."/>
            <person name="Straeten D.V.D."/>
            <person name="Gould S.B."/>
            <person name="Rensing S.A."/>
        </authorList>
    </citation>
    <scope>NUCLEOTIDE SEQUENCE [LARGE SCALE GENOMIC DNA]</scope>
    <source>
        <strain evidence="6 7">S276</strain>
    </source>
</reference>
<dbReference type="InterPro" id="IPR031121">
    <property type="entry name" value="RIK/BLOM7"/>
</dbReference>
<dbReference type="OMA" id="DHIAKET"/>
<dbReference type="PANTHER" id="PTHR15744:SF0">
    <property type="entry name" value="KH HOMOLOGY DOMAIN-CONTAINING PROTEIN 4"/>
    <property type="match status" value="1"/>
</dbReference>
<dbReference type="Gene3D" id="3.30.1370.10">
    <property type="entry name" value="K Homology domain, type 1"/>
    <property type="match status" value="2"/>
</dbReference>
<evidence type="ECO:0000256" key="2">
    <source>
        <dbReference type="ARBA" id="ARBA00081001"/>
    </source>
</evidence>
<evidence type="ECO:0000256" key="3">
    <source>
        <dbReference type="SAM" id="MobiDB-lite"/>
    </source>
</evidence>
<dbReference type="InterPro" id="IPR056149">
    <property type="entry name" value="PRP5/DDX46/KHDC4_KH"/>
</dbReference>
<accession>A0A388KY95</accession>
<name>A0A388KY95_CHABU</name>
<evidence type="ECO:0000256" key="1">
    <source>
        <dbReference type="ARBA" id="ARBA00070402"/>
    </source>
</evidence>
<feature type="compositionally biased region" description="Polar residues" evidence="3">
    <location>
        <begin position="797"/>
        <end position="809"/>
    </location>
</feature>
<evidence type="ECO:0000259" key="5">
    <source>
        <dbReference type="Pfam" id="PF23469"/>
    </source>
</evidence>
<feature type="compositionally biased region" description="Low complexity" evidence="3">
    <location>
        <begin position="26"/>
        <end position="35"/>
    </location>
</feature>
<dbReference type="OrthoDB" id="397265at2759"/>
<feature type="region of interest" description="Disordered" evidence="3">
    <location>
        <begin position="916"/>
        <end position="976"/>
    </location>
</feature>
<proteinExistence type="predicted"/>
<dbReference type="PANTHER" id="PTHR15744">
    <property type="entry name" value="BLOM7"/>
    <property type="match status" value="1"/>
</dbReference>
<feature type="region of interest" description="Disordered" evidence="3">
    <location>
        <begin position="1"/>
        <end position="35"/>
    </location>
</feature>
<dbReference type="EMBL" id="BFEA01000216">
    <property type="protein sequence ID" value="GBG75029.1"/>
    <property type="molecule type" value="Genomic_DNA"/>
</dbReference>
<protein>
    <recommendedName>
        <fullName evidence="1">Protein RIK</fullName>
    </recommendedName>
    <alternativeName>
        <fullName evidence="2">Rough sheath 2-interacting KH domain protein</fullName>
    </alternativeName>
</protein>
<gene>
    <name evidence="6" type="ORF">CBR_g19543</name>
</gene>
<dbReference type="Pfam" id="PF22675">
    <property type="entry name" value="KH-I_KHDC4-BBP"/>
    <property type="match status" value="1"/>
</dbReference>
<dbReference type="InterPro" id="IPR036612">
    <property type="entry name" value="KH_dom_type_1_sf"/>
</dbReference>
<dbReference type="FunFam" id="3.30.1370.10:FF:000037">
    <property type="entry name" value="KH domain protein"/>
    <property type="match status" value="1"/>
</dbReference>
<dbReference type="AlphaFoldDB" id="A0A388KY95"/>
<dbReference type="Proteomes" id="UP000265515">
    <property type="component" value="Unassembled WGS sequence"/>
</dbReference>
<dbReference type="SUPFAM" id="SSF54791">
    <property type="entry name" value="Eukaryotic type KH-domain (KH-domain type I)"/>
    <property type="match status" value="1"/>
</dbReference>
<feature type="compositionally biased region" description="Low complexity" evidence="3">
    <location>
        <begin position="709"/>
        <end position="722"/>
    </location>
</feature>
<sequence>MSENRTSSSCRERRKRKWDVPGSEESTASASVSSSAAVTPAPVVPSLLPLVGALPGVFPSAAAAAVEPVVAAAVVQQSAVAIVQKINQGLAARGVLPPLKAQDEVVAKEIVINDAEPGVRYKLTKRQTQEDIQSKTGAVVITRGRYKAPGTAADPGGEKPLYLHISAGVHLKDTKDKVKAVDQAVAIVEEMLKIGRFAPPSAVAASAAAAGGAGQAGSGLGGSTTGGQGQTNPLYGQAPLFYHHSTAGSSAVTSGGGSTPLTAVVYAGFEADRSFNLGGRVRGPDDRFIDHIAKETGAAVVLRGMGSGERDPITGQEMLEPLHLHITCSSQKALDEARWLAENLMDTIRNEYYRTNAVTAPNQSMIENPNHRGTTSRVSQQLRMGTTENHSSSSGYGASGMPVYGTAIPAYHQVYPGAGVGGAAGGGFPLGLSPGVLHSAPLAAGSGMGRSSSNTVAMDWGPIRGPNVSVTTTAAVATGTKRYSAVPPPPQLLAEQKALGEDSERVNQAAASASRSGSESSAIASASSLTKAAGRGTESSSLANTSSSSSSSSSSLSSSSSGFGSISTLSSSLSSLSKLSAAAAAALFVGAASSSGLSAQPHCMISTSYAAQSPASSSAAAPSPYSYAGYAVRPLMGTAPGPFPFCQPNTTLSTHSLPASFGAAFLPGPPPLSGSQAWAYQHPSSGGSSSAQTLQRPPPPVSVNYKTTSASSSGVAGSSSSHGPGGSARGSDGKHSDSAHPPQKRRFQEFPKEQIPKAAESNKEKDDHTGRHRQDATVAGLCSAGSASANSAADHVSSAQDQARLLSTTGPGGGVPMMMSKDAVDVAPPPGAHASLWGSSKTGAITTSSPPRPAAQGAAEYGARNWHAVQGLPSSFSKSTMNPPSFTVNPAFSHSPSNIPPLPSAVASHHSMGLALSAGSRSGASGSEEKLKLVDYGEEEEDDTGGLFSSSGKGASPLPRLNGSAATAYGKRYGAA</sequence>
<evidence type="ECO:0000313" key="6">
    <source>
        <dbReference type="EMBL" id="GBG75029.1"/>
    </source>
</evidence>
<dbReference type="InterPro" id="IPR055256">
    <property type="entry name" value="KH_1_KHDC4/BBP-like"/>
</dbReference>
<feature type="domain" description="ATP-dependent RNA helicase PRP5/DDX46/KHDC4 KH" evidence="5">
    <location>
        <begin position="107"/>
        <end position="195"/>
    </location>
</feature>
<feature type="compositionally biased region" description="Polar residues" evidence="3">
    <location>
        <begin position="674"/>
        <end position="695"/>
    </location>
</feature>
<evidence type="ECO:0000259" key="4">
    <source>
        <dbReference type="Pfam" id="PF22675"/>
    </source>
</evidence>